<evidence type="ECO:0000313" key="4">
    <source>
        <dbReference type="Proteomes" id="UP000005408"/>
    </source>
</evidence>
<dbReference type="GO" id="GO:0007165">
    <property type="term" value="P:signal transduction"/>
    <property type="evidence" value="ECO:0007669"/>
    <property type="project" value="InterPro"/>
</dbReference>
<evidence type="ECO:0000259" key="2">
    <source>
        <dbReference type="PROSITE" id="PS50017"/>
    </source>
</evidence>
<feature type="compositionally biased region" description="Low complexity" evidence="1">
    <location>
        <begin position="377"/>
        <end position="387"/>
    </location>
</feature>
<dbReference type="GO" id="GO:0005737">
    <property type="term" value="C:cytoplasm"/>
    <property type="evidence" value="ECO:0007669"/>
    <property type="project" value="TreeGrafter"/>
</dbReference>
<name>A0A8W8L1U5_MAGGI</name>
<evidence type="ECO:0000256" key="1">
    <source>
        <dbReference type="SAM" id="MobiDB-lite"/>
    </source>
</evidence>
<accession>A0A8W8L1U5</accession>
<dbReference type="Proteomes" id="UP000005408">
    <property type="component" value="Unassembled WGS sequence"/>
</dbReference>
<dbReference type="EnsemblMetazoa" id="G26235.1">
    <property type="protein sequence ID" value="G26235.1:cds"/>
    <property type="gene ID" value="G26235"/>
</dbReference>
<reference evidence="3" key="1">
    <citation type="submission" date="2022-08" db="UniProtKB">
        <authorList>
            <consortium name="EnsemblMetazoa"/>
        </authorList>
    </citation>
    <scope>IDENTIFICATION</scope>
    <source>
        <strain evidence="3">05x7-T-G4-1.051#20</strain>
    </source>
</reference>
<dbReference type="CDD" id="cd01670">
    <property type="entry name" value="Death"/>
    <property type="match status" value="1"/>
</dbReference>
<protein>
    <recommendedName>
        <fullName evidence="2">Death domain-containing protein</fullName>
    </recommendedName>
</protein>
<feature type="region of interest" description="Disordered" evidence="1">
    <location>
        <begin position="361"/>
        <end position="387"/>
    </location>
</feature>
<feature type="domain" description="Death" evidence="2">
    <location>
        <begin position="77"/>
        <end position="149"/>
    </location>
</feature>
<sequence>MLVIATPLKPKQLRNIQRRFLITEGDLPAVLISNRLHINRNMAQAPVAKKKKKRNKGKSNSLPQIEDIICPELDSKSWFRLGINLGFDHDKLTKLQQLYKNDVPLCSKRMIQMWKQTVVKHTIKIIPLLYQSLQSTGLGNLAERLRQQTKEEYEASNQEEIWEGLIQDLNKVSFSDTDEEEIQDKGRSIIIKNCSGVAVGKNYIISTSQANQELEKSDISKQHIILAGMLTSILNPNNGEESKEMVLQKLESAFTKLYGTRRKEKKTFFEISGVKMKTFLKNNSGKFVLRTDKRQGICYVSCIDVTDRCESVFDTSSLPICAKANEKAGSIISACSSDRQDVDNLSVGSVDSGWTIVTHKRHQQKLSTEPERRQHLSNSQNSSYAGSSVDTYASVASGKRQTVNAPNSSAFEKRKSLDRSDKVEDFLEYVHKFKKGNFILFTSRQQRIKYIEALAMVPWISVYDFDERSRTDGLLSMLEDKIKCQRRLYTCTWKDPPILSQHSTQWCMIKGSIQEADSKTPGEEKKWIQYIRQNFERHLTEIANFCDDYTNLKLIFLWPNKEHENDIRFMHRALMKIEEILDLQIIVCDSFWQKTQQEESFASIMKPNFISSCCLKDICKCIIDTLGDRFSVHGFKYKLPTSDGKNLPSIDEPSAAELREDLEVLYLENPYRKGIEGDYTAEDLEREGDLFFQGGNIPWFLFYEAGAGHFDAERDLTKEIVSKIQSSFINQFKSGKVNLYHAPGSGGTTLGQRILWELRTVTPCVQVKTNTRCTIQSLLQKIETLFEKTNLPIVLLVDGEDQQRITHLYKLADRLVVIFLHVRRSTREYKDELILRETEYLLPGNVSVSEASKLGTKFSSRCDAPYKKDRIDELVSDIKNGTRYHLMYEFGMTAYQEKFKGIRSFVKGYLQLDKNESYEFNPSQKILGILALVYFYGQTSMPCQFFASLLGWQENYNVSIEDFPYLVRHFIVPSQHDSRDNSIRISHYLVAREILEQLLTRGKPQGDISMSSGLSRSAKAHLYDFVMIFMGEIRKRKPKTHASSSIIADVLAKTVIFRDNLDVAENELFTRRKLSKLLNDVECEAPFTERVNIIKKLTELFPEDANFHAHLGRIISICRPEEEDKAESCFETAVHLCKSRTKGKLGSELDEGTKNTLKHVYHMYGMFYLQRIMKYTGRTHGHKPTKSAKKSISEERKNILLHYAKQACYFFRETRDLTILGCEEAHGYMGEISTRLRICEMVYQCMPNKELSEYLKTTSDSDMSSFVTESITVVLELFMQCLGSVDHDDLPQDFFLNIHWYNALFKDKAKELARLEVVEDIYSRRVKAALIKLKYGKDENLGTLETVTSKQDICEIVRLCELNFQEMDSRDITLLRGAIDLEHKDWLNAIRTDAFSDIYTIEDVMMRIRRWHALLRSLNSTFYSFIFLTALGIGCVDNVAPNAELLREASQLQEKIKKLSKSLSKSRKPKEWFGKGPGVKAIIPAHRVHKHESGAVQAGETSTTHLAVFKGTICRPNTKRQTGYIQMDIGDNVFPIKLFFVPVKTNEQLVGSRYAGERVEFVLAFTFADGYEAYNVARLKKYECTKCKKKVEITSDKCWVTCSCGKTVNKLD</sequence>
<dbReference type="InterPro" id="IPR000488">
    <property type="entry name" value="Death_dom"/>
</dbReference>
<dbReference type="Gene3D" id="1.10.533.10">
    <property type="entry name" value="Death Domain, Fas"/>
    <property type="match status" value="1"/>
</dbReference>
<dbReference type="PANTHER" id="PTHR16155:SF19">
    <property type="entry name" value="DED DOMAIN-CONTAINING PROTEIN"/>
    <property type="match status" value="1"/>
</dbReference>
<organism evidence="3 4">
    <name type="scientific">Magallana gigas</name>
    <name type="common">Pacific oyster</name>
    <name type="synonym">Crassostrea gigas</name>
    <dbReference type="NCBI Taxonomy" id="29159"/>
    <lineage>
        <taxon>Eukaryota</taxon>
        <taxon>Metazoa</taxon>
        <taxon>Spiralia</taxon>
        <taxon>Lophotrochozoa</taxon>
        <taxon>Mollusca</taxon>
        <taxon>Bivalvia</taxon>
        <taxon>Autobranchia</taxon>
        <taxon>Pteriomorphia</taxon>
        <taxon>Ostreida</taxon>
        <taxon>Ostreoidea</taxon>
        <taxon>Ostreidae</taxon>
        <taxon>Magallana</taxon>
    </lineage>
</organism>
<evidence type="ECO:0000313" key="3">
    <source>
        <dbReference type="EnsemblMetazoa" id="G26235.1:cds"/>
    </source>
</evidence>
<dbReference type="InterPro" id="IPR011029">
    <property type="entry name" value="DEATH-like_dom_sf"/>
</dbReference>
<dbReference type="PANTHER" id="PTHR16155">
    <property type="entry name" value="DED DOMAIN-CONTAINING PROTEIN"/>
    <property type="match status" value="1"/>
</dbReference>
<proteinExistence type="predicted"/>
<dbReference type="PROSITE" id="PS50017">
    <property type="entry name" value="DEATH_DOMAIN"/>
    <property type="match status" value="1"/>
</dbReference>
<keyword evidence="4" id="KW-1185">Reference proteome</keyword>